<evidence type="ECO:0000313" key="2">
    <source>
        <dbReference type="Proteomes" id="UP000799437"/>
    </source>
</evidence>
<proteinExistence type="predicted"/>
<organism evidence="1 2">
    <name type="scientific">Pseudovirgaria hyperparasitica</name>
    <dbReference type="NCBI Taxonomy" id="470096"/>
    <lineage>
        <taxon>Eukaryota</taxon>
        <taxon>Fungi</taxon>
        <taxon>Dikarya</taxon>
        <taxon>Ascomycota</taxon>
        <taxon>Pezizomycotina</taxon>
        <taxon>Dothideomycetes</taxon>
        <taxon>Dothideomycetes incertae sedis</taxon>
        <taxon>Acrospermales</taxon>
        <taxon>Acrospermaceae</taxon>
        <taxon>Pseudovirgaria</taxon>
    </lineage>
</organism>
<evidence type="ECO:0000313" key="1">
    <source>
        <dbReference type="EMBL" id="KAF2755784.1"/>
    </source>
</evidence>
<dbReference type="RefSeq" id="XP_033598235.1">
    <property type="nucleotide sequence ID" value="XM_033739028.1"/>
</dbReference>
<dbReference type="GeneID" id="54480082"/>
<sequence>MTSVSARTGRTGHAHTILVFLASISRGIGVTARRASGQVQSRAASQTVAVQDVLRRMVENGLECDDTTADM</sequence>
<protein>
    <submittedName>
        <fullName evidence="1">Uncharacterized protein</fullName>
    </submittedName>
</protein>
<dbReference type="Proteomes" id="UP000799437">
    <property type="component" value="Unassembled WGS sequence"/>
</dbReference>
<accession>A0A6A6W1D1</accession>
<dbReference type="EMBL" id="ML996577">
    <property type="protein sequence ID" value="KAF2755784.1"/>
    <property type="molecule type" value="Genomic_DNA"/>
</dbReference>
<dbReference type="AlphaFoldDB" id="A0A6A6W1D1"/>
<gene>
    <name evidence="1" type="ORF">EJ05DRAFT_115027</name>
</gene>
<reference evidence="1" key="1">
    <citation type="journal article" date="2020" name="Stud. Mycol.">
        <title>101 Dothideomycetes genomes: a test case for predicting lifestyles and emergence of pathogens.</title>
        <authorList>
            <person name="Haridas S."/>
            <person name="Albert R."/>
            <person name="Binder M."/>
            <person name="Bloem J."/>
            <person name="Labutti K."/>
            <person name="Salamov A."/>
            <person name="Andreopoulos B."/>
            <person name="Baker S."/>
            <person name="Barry K."/>
            <person name="Bills G."/>
            <person name="Bluhm B."/>
            <person name="Cannon C."/>
            <person name="Castanera R."/>
            <person name="Culley D."/>
            <person name="Daum C."/>
            <person name="Ezra D."/>
            <person name="Gonzalez J."/>
            <person name="Henrissat B."/>
            <person name="Kuo A."/>
            <person name="Liang C."/>
            <person name="Lipzen A."/>
            <person name="Lutzoni F."/>
            <person name="Magnuson J."/>
            <person name="Mondo S."/>
            <person name="Nolan M."/>
            <person name="Ohm R."/>
            <person name="Pangilinan J."/>
            <person name="Park H.-J."/>
            <person name="Ramirez L."/>
            <person name="Alfaro M."/>
            <person name="Sun H."/>
            <person name="Tritt A."/>
            <person name="Yoshinaga Y."/>
            <person name="Zwiers L.-H."/>
            <person name="Turgeon B."/>
            <person name="Goodwin S."/>
            <person name="Spatafora J."/>
            <person name="Crous P."/>
            <person name="Grigoriev I."/>
        </authorList>
    </citation>
    <scope>NUCLEOTIDE SEQUENCE</scope>
    <source>
        <strain evidence="1">CBS 121739</strain>
    </source>
</reference>
<name>A0A6A6W1D1_9PEZI</name>
<keyword evidence="2" id="KW-1185">Reference proteome</keyword>